<dbReference type="VEuPathDB" id="TriTrypDB:TRSC58_06843"/>
<accession>A0A3R7L887</accession>
<dbReference type="FunFam" id="3.40.50.300:FF:002055">
    <property type="entry name" value="ATP-binding cassette protein subfamily C, member 1"/>
    <property type="match status" value="1"/>
</dbReference>
<feature type="region of interest" description="Disordered" evidence="3">
    <location>
        <begin position="83"/>
        <end position="114"/>
    </location>
</feature>
<protein>
    <submittedName>
        <fullName evidence="5">Multidrug resistance protein A</fullName>
    </submittedName>
</protein>
<dbReference type="InterPro" id="IPR027417">
    <property type="entry name" value="P-loop_NTPase"/>
</dbReference>
<dbReference type="AlphaFoldDB" id="A0A3R7L887"/>
<feature type="region of interest" description="Disordered" evidence="3">
    <location>
        <begin position="337"/>
        <end position="357"/>
    </location>
</feature>
<dbReference type="GO" id="GO:0016887">
    <property type="term" value="F:ATP hydrolysis activity"/>
    <property type="evidence" value="ECO:0007669"/>
    <property type="project" value="InterPro"/>
</dbReference>
<dbReference type="PROSITE" id="PS00211">
    <property type="entry name" value="ABC_TRANSPORTER_1"/>
    <property type="match status" value="1"/>
</dbReference>
<keyword evidence="6" id="KW-1185">Reference proteome</keyword>
<keyword evidence="1" id="KW-0547">Nucleotide-binding</keyword>
<dbReference type="Proteomes" id="UP000283634">
    <property type="component" value="Unassembled WGS sequence"/>
</dbReference>
<dbReference type="InterPro" id="IPR003439">
    <property type="entry name" value="ABC_transporter-like_ATP-bd"/>
</dbReference>
<proteinExistence type="predicted"/>
<dbReference type="InterPro" id="IPR003593">
    <property type="entry name" value="AAA+_ATPase"/>
</dbReference>
<feature type="domain" description="ABC transporter" evidence="4">
    <location>
        <begin position="113"/>
        <end position="337"/>
    </location>
</feature>
<evidence type="ECO:0000313" key="6">
    <source>
        <dbReference type="Proteomes" id="UP000283634"/>
    </source>
</evidence>
<dbReference type="GO" id="GO:0005524">
    <property type="term" value="F:ATP binding"/>
    <property type="evidence" value="ECO:0007669"/>
    <property type="project" value="UniProtKB-KW"/>
</dbReference>
<evidence type="ECO:0000256" key="1">
    <source>
        <dbReference type="ARBA" id="ARBA00022741"/>
    </source>
</evidence>
<evidence type="ECO:0000256" key="3">
    <source>
        <dbReference type="SAM" id="MobiDB-lite"/>
    </source>
</evidence>
<dbReference type="Gene3D" id="3.40.50.300">
    <property type="entry name" value="P-loop containing nucleotide triphosphate hydrolases"/>
    <property type="match status" value="1"/>
</dbReference>
<comment type="caution">
    <text evidence="5">The sequence shown here is derived from an EMBL/GenBank/DDBJ whole genome shotgun (WGS) entry which is preliminary data.</text>
</comment>
<dbReference type="OrthoDB" id="272196at2759"/>
<dbReference type="GeneID" id="40325955"/>
<name>A0A3R7L887_TRYRA</name>
<evidence type="ECO:0000313" key="5">
    <source>
        <dbReference type="EMBL" id="RNF09667.1"/>
    </source>
</evidence>
<gene>
    <name evidence="5" type="ORF">TraAM80_02022</name>
</gene>
<dbReference type="PANTHER" id="PTHR24223:SF415">
    <property type="entry name" value="FI20190P1"/>
    <property type="match status" value="1"/>
</dbReference>
<dbReference type="PANTHER" id="PTHR24223">
    <property type="entry name" value="ATP-BINDING CASSETTE SUB-FAMILY C"/>
    <property type="match status" value="1"/>
</dbReference>
<dbReference type="CDD" id="cd03250">
    <property type="entry name" value="ABCC_MRP_domain1"/>
    <property type="match status" value="1"/>
</dbReference>
<evidence type="ECO:0000259" key="4">
    <source>
        <dbReference type="PROSITE" id="PS50893"/>
    </source>
</evidence>
<reference evidence="5 6" key="1">
    <citation type="journal article" date="2018" name="BMC Genomics">
        <title>Genomic comparison of Trypanosoma conorhini and Trypanosoma rangeli to Trypanosoma cruzi strains of high and low virulence.</title>
        <authorList>
            <person name="Bradwell K.R."/>
            <person name="Koparde V.N."/>
            <person name="Matveyev A.V."/>
            <person name="Serrano M.G."/>
            <person name="Alves J.M."/>
            <person name="Parikh H."/>
            <person name="Huang B."/>
            <person name="Lee V."/>
            <person name="Espinosa-Alvarez O."/>
            <person name="Ortiz P.A."/>
            <person name="Costa-Martins A.G."/>
            <person name="Teixeira M.M."/>
            <person name="Buck G.A."/>
        </authorList>
    </citation>
    <scope>NUCLEOTIDE SEQUENCE [LARGE SCALE GENOMIC DNA]</scope>
    <source>
        <strain evidence="5 6">AM80</strain>
    </source>
</reference>
<dbReference type="EMBL" id="MKGL01000044">
    <property type="protein sequence ID" value="RNF09667.1"/>
    <property type="molecule type" value="Genomic_DNA"/>
</dbReference>
<dbReference type="InterPro" id="IPR050173">
    <property type="entry name" value="ABC_transporter_C-like"/>
</dbReference>
<dbReference type="SUPFAM" id="SSF52540">
    <property type="entry name" value="P-loop containing nucleoside triphosphate hydrolases"/>
    <property type="match status" value="1"/>
</dbReference>
<keyword evidence="2" id="KW-0067">ATP-binding</keyword>
<dbReference type="SMART" id="SM00382">
    <property type="entry name" value="AAA"/>
    <property type="match status" value="1"/>
</dbReference>
<feature type="compositionally biased region" description="Basic and acidic residues" evidence="3">
    <location>
        <begin position="345"/>
        <end position="354"/>
    </location>
</feature>
<organism evidence="5 6">
    <name type="scientific">Trypanosoma rangeli</name>
    <dbReference type="NCBI Taxonomy" id="5698"/>
    <lineage>
        <taxon>Eukaryota</taxon>
        <taxon>Discoba</taxon>
        <taxon>Euglenozoa</taxon>
        <taxon>Kinetoplastea</taxon>
        <taxon>Metakinetoplastina</taxon>
        <taxon>Trypanosomatida</taxon>
        <taxon>Trypanosomatidae</taxon>
        <taxon>Trypanosoma</taxon>
        <taxon>Herpetosoma</taxon>
    </lineage>
</organism>
<dbReference type="Pfam" id="PF00005">
    <property type="entry name" value="ABC_tran"/>
    <property type="match status" value="1"/>
</dbReference>
<sequence length="473" mass="51334">MARISAFLECENSPHGVLDIRFHNTAQRASGESWCELAALFENADITAFVPVKLPRAPRVVLSLATRFMRRFCCCGSCYPGRKRHSPTRVQQPLSGSVPPTKAGQDDTKEGGSAATDVLTEDRFELVARDILRGVSIEVPKGKLTVIIGPTGSGKSTLLAALLGEYEVTRGRVWATRSIAYVPQQPWIMNATLRENVLFFAAEDPGRLREAVRVCQLEPDLRLLAGGMQTEIGEKGINLSGGQKARVGLARAVYADRELYLLDDPLSALDAHVGERVVRDVLLGQLAHKTRVLVTHQLHLLPQADTVVVMGDGAVRFAGSHEEFMASPLYAEVLADDARQQQQQRQEEAKKAEEVSDVLDGAPVADGGAPLGAAAPGGAGATMMTVEEKAVGSVPWSTYAAYFVRAVVSPRWWRFCSSSSSPRCCPCPQTCGSRCGRRGASVCPRGHTFKRTSPLWFAGLSRRRCASVWHTTP</sequence>
<dbReference type="GO" id="GO:0042626">
    <property type="term" value="F:ATPase-coupled transmembrane transporter activity"/>
    <property type="evidence" value="ECO:0007669"/>
    <property type="project" value="TreeGrafter"/>
</dbReference>
<dbReference type="PROSITE" id="PS50893">
    <property type="entry name" value="ABC_TRANSPORTER_2"/>
    <property type="match status" value="1"/>
</dbReference>
<dbReference type="InterPro" id="IPR017871">
    <property type="entry name" value="ABC_transporter-like_CS"/>
</dbReference>
<dbReference type="GO" id="GO:0016020">
    <property type="term" value="C:membrane"/>
    <property type="evidence" value="ECO:0007669"/>
    <property type="project" value="TreeGrafter"/>
</dbReference>
<evidence type="ECO:0000256" key="2">
    <source>
        <dbReference type="ARBA" id="ARBA00022840"/>
    </source>
</evidence>
<dbReference type="RefSeq" id="XP_029241098.1">
    <property type="nucleotide sequence ID" value="XM_029379042.1"/>
</dbReference>